<protein>
    <submittedName>
        <fullName evidence="6">Response regulator transcription factor</fullName>
    </submittedName>
</protein>
<feature type="domain" description="Response regulatory" evidence="5">
    <location>
        <begin position="25"/>
        <end position="141"/>
    </location>
</feature>
<organism evidence="6">
    <name type="scientific">Leptolyngbya sp. NK1-12</name>
    <dbReference type="NCBI Taxonomy" id="2547451"/>
    <lineage>
        <taxon>Bacteria</taxon>
        <taxon>Bacillati</taxon>
        <taxon>Cyanobacteriota</taxon>
        <taxon>Cyanophyceae</taxon>
        <taxon>Leptolyngbyales</taxon>
        <taxon>Leptolyngbyaceae</taxon>
        <taxon>Leptolyngbya group</taxon>
        <taxon>Leptolyngbya</taxon>
    </lineage>
</organism>
<dbReference type="PRINTS" id="PR00038">
    <property type="entry name" value="HTHLUXR"/>
</dbReference>
<dbReference type="InterPro" id="IPR016032">
    <property type="entry name" value="Sig_transdc_resp-reg_C-effctor"/>
</dbReference>
<dbReference type="SUPFAM" id="SSF52172">
    <property type="entry name" value="CheY-like"/>
    <property type="match status" value="1"/>
</dbReference>
<dbReference type="InterPro" id="IPR000792">
    <property type="entry name" value="Tscrpt_reg_LuxR_C"/>
</dbReference>
<dbReference type="Gene3D" id="3.40.50.2300">
    <property type="match status" value="1"/>
</dbReference>
<evidence type="ECO:0000256" key="3">
    <source>
        <dbReference type="PROSITE-ProRule" id="PRU00169"/>
    </source>
</evidence>
<evidence type="ECO:0000313" key="6">
    <source>
        <dbReference type="EMBL" id="WNZ23940.1"/>
    </source>
</evidence>
<evidence type="ECO:0000256" key="2">
    <source>
        <dbReference type="ARBA" id="ARBA00023125"/>
    </source>
</evidence>
<dbReference type="SMART" id="SM00421">
    <property type="entry name" value="HTH_LUXR"/>
    <property type="match status" value="1"/>
</dbReference>
<dbReference type="SUPFAM" id="SSF46894">
    <property type="entry name" value="C-terminal effector domain of the bipartite response regulators"/>
    <property type="match status" value="1"/>
</dbReference>
<dbReference type="GO" id="GO:0006355">
    <property type="term" value="P:regulation of DNA-templated transcription"/>
    <property type="evidence" value="ECO:0007669"/>
    <property type="project" value="InterPro"/>
</dbReference>
<name>A0AA97AG56_9CYAN</name>
<dbReference type="RefSeq" id="WP_316429468.1">
    <property type="nucleotide sequence ID" value="NZ_CP053586.1"/>
</dbReference>
<keyword evidence="1 3" id="KW-0597">Phosphoprotein</keyword>
<proteinExistence type="predicted"/>
<feature type="domain" description="HTH luxR-type" evidence="4">
    <location>
        <begin position="163"/>
        <end position="228"/>
    </location>
</feature>
<dbReference type="EMBL" id="CP053586">
    <property type="protein sequence ID" value="WNZ23940.1"/>
    <property type="molecule type" value="Genomic_DNA"/>
</dbReference>
<sequence>MLSEPVTEPAAELSSSSSFNSAALRILLVEDDPVMQLGLEQFFEDYPQFTIVGQAADGYTGIAAAHQLQPDLILMDIGLPQLDGIVATQRIRAELPQIRIVMLTSHTADHEMMAALSSGADAYCVKGTSLDQLEVAIASAQEGAIYLDPQIARRVLSHLKPAPSEPKSRLSARELDVLRLIVEGKSNPEIAAALYLSLSTVKCHVRSIMDKLVVDDRVQAAVVALRSGLV</sequence>
<accession>A0AA97AG56</accession>
<dbReference type="AlphaFoldDB" id="A0AA97AG56"/>
<dbReference type="SMART" id="SM00448">
    <property type="entry name" value="REC"/>
    <property type="match status" value="1"/>
</dbReference>
<keyword evidence="2" id="KW-0238">DNA-binding</keyword>
<reference evidence="6" key="1">
    <citation type="submission" date="2020-05" db="EMBL/GenBank/DDBJ databases">
        <authorList>
            <person name="Zhu T."/>
            <person name="Keshari N."/>
            <person name="Lu X."/>
        </authorList>
    </citation>
    <scope>NUCLEOTIDE SEQUENCE</scope>
    <source>
        <strain evidence="6">NK1-12</strain>
    </source>
</reference>
<dbReference type="InterPro" id="IPR011006">
    <property type="entry name" value="CheY-like_superfamily"/>
</dbReference>
<dbReference type="InterPro" id="IPR058245">
    <property type="entry name" value="NreC/VraR/RcsB-like_REC"/>
</dbReference>
<evidence type="ECO:0000259" key="4">
    <source>
        <dbReference type="PROSITE" id="PS50043"/>
    </source>
</evidence>
<gene>
    <name evidence="6" type="ORF">HJG54_14470</name>
</gene>
<dbReference type="CDD" id="cd17535">
    <property type="entry name" value="REC_NarL-like"/>
    <property type="match status" value="1"/>
</dbReference>
<dbReference type="InterPro" id="IPR039420">
    <property type="entry name" value="WalR-like"/>
</dbReference>
<dbReference type="Pfam" id="PF00072">
    <property type="entry name" value="Response_reg"/>
    <property type="match status" value="1"/>
</dbReference>
<dbReference type="PROSITE" id="PS00622">
    <property type="entry name" value="HTH_LUXR_1"/>
    <property type="match status" value="1"/>
</dbReference>
<dbReference type="CDD" id="cd06170">
    <property type="entry name" value="LuxR_C_like"/>
    <property type="match status" value="1"/>
</dbReference>
<feature type="modified residue" description="4-aspartylphosphate" evidence="3">
    <location>
        <position position="76"/>
    </location>
</feature>
<dbReference type="InterPro" id="IPR001789">
    <property type="entry name" value="Sig_transdc_resp-reg_receiver"/>
</dbReference>
<dbReference type="GO" id="GO:0000160">
    <property type="term" value="P:phosphorelay signal transduction system"/>
    <property type="evidence" value="ECO:0007669"/>
    <property type="project" value="InterPro"/>
</dbReference>
<evidence type="ECO:0000259" key="5">
    <source>
        <dbReference type="PROSITE" id="PS50110"/>
    </source>
</evidence>
<dbReference type="Pfam" id="PF00196">
    <property type="entry name" value="GerE"/>
    <property type="match status" value="1"/>
</dbReference>
<dbReference type="PROSITE" id="PS50110">
    <property type="entry name" value="RESPONSE_REGULATORY"/>
    <property type="match status" value="1"/>
</dbReference>
<evidence type="ECO:0000256" key="1">
    <source>
        <dbReference type="ARBA" id="ARBA00022553"/>
    </source>
</evidence>
<dbReference type="GO" id="GO:0003677">
    <property type="term" value="F:DNA binding"/>
    <property type="evidence" value="ECO:0007669"/>
    <property type="project" value="UniProtKB-KW"/>
</dbReference>
<dbReference type="PANTHER" id="PTHR43214">
    <property type="entry name" value="TWO-COMPONENT RESPONSE REGULATOR"/>
    <property type="match status" value="1"/>
</dbReference>
<dbReference type="PANTHER" id="PTHR43214:SF43">
    <property type="entry name" value="TWO-COMPONENT RESPONSE REGULATOR"/>
    <property type="match status" value="1"/>
</dbReference>
<dbReference type="PROSITE" id="PS50043">
    <property type="entry name" value="HTH_LUXR_2"/>
    <property type="match status" value="1"/>
</dbReference>